<feature type="repeat" description="ANK" evidence="3">
    <location>
        <begin position="179"/>
        <end position="211"/>
    </location>
</feature>
<feature type="repeat" description="ANK" evidence="3">
    <location>
        <begin position="664"/>
        <end position="699"/>
    </location>
</feature>
<feature type="repeat" description="ANK" evidence="3">
    <location>
        <begin position="589"/>
        <end position="622"/>
    </location>
</feature>
<feature type="repeat" description="ANK" evidence="3">
    <location>
        <begin position="516"/>
        <end position="548"/>
    </location>
</feature>
<dbReference type="Proteomes" id="UP000479190">
    <property type="component" value="Unassembled WGS sequence"/>
</dbReference>
<evidence type="ECO:0000256" key="3">
    <source>
        <dbReference type="PROSITE-ProRule" id="PRU00023"/>
    </source>
</evidence>
<dbReference type="AlphaFoldDB" id="A0A6H5IBC9"/>
<dbReference type="Pfam" id="PF00023">
    <property type="entry name" value="Ank"/>
    <property type="match status" value="1"/>
</dbReference>
<feature type="repeat" description="ANK" evidence="3">
    <location>
        <begin position="254"/>
        <end position="287"/>
    </location>
</feature>
<proteinExistence type="predicted"/>
<protein>
    <submittedName>
        <fullName evidence="4">Uncharacterized protein</fullName>
    </submittedName>
</protein>
<evidence type="ECO:0000313" key="5">
    <source>
        <dbReference type="Proteomes" id="UP000479190"/>
    </source>
</evidence>
<keyword evidence="2 3" id="KW-0040">ANK repeat</keyword>
<dbReference type="InterPro" id="IPR050889">
    <property type="entry name" value="Dendritic_Spine_Reg/Scaffold"/>
</dbReference>
<feature type="repeat" description="ANK" evidence="3">
    <location>
        <begin position="402"/>
        <end position="434"/>
    </location>
</feature>
<name>A0A6H5IBC9_9HYME</name>
<dbReference type="Pfam" id="PF12796">
    <property type="entry name" value="Ank_2"/>
    <property type="match status" value="5"/>
</dbReference>
<keyword evidence="1" id="KW-0677">Repeat</keyword>
<evidence type="ECO:0000256" key="2">
    <source>
        <dbReference type="ARBA" id="ARBA00023043"/>
    </source>
</evidence>
<dbReference type="SUPFAM" id="SSF48403">
    <property type="entry name" value="Ankyrin repeat"/>
    <property type="match status" value="3"/>
</dbReference>
<gene>
    <name evidence="4" type="ORF">TBRA_LOCUS5870</name>
</gene>
<feature type="repeat" description="ANK" evidence="3">
    <location>
        <begin position="328"/>
        <end position="360"/>
    </location>
</feature>
<dbReference type="SMART" id="SM00248">
    <property type="entry name" value="ANK"/>
    <property type="match status" value="15"/>
</dbReference>
<feature type="repeat" description="ANK" evidence="3">
    <location>
        <begin position="880"/>
        <end position="912"/>
    </location>
</feature>
<keyword evidence="5" id="KW-1185">Reference proteome</keyword>
<dbReference type="PRINTS" id="PR01415">
    <property type="entry name" value="ANKYRIN"/>
</dbReference>
<dbReference type="PANTHER" id="PTHR24166:SF48">
    <property type="entry name" value="PROTEIN VAPYRIN"/>
    <property type="match status" value="1"/>
</dbReference>
<sequence>MGHVGDLNQNNVESVWTLHESVDWENQEERAQFLIDISPYIKDCVTSEIPDLLGIFTKGEIDCLLTDTVQFWTKLDYPIRDHFLDFLIRARYIDDPERDEVGDPIETYTTPVHHAARLYMSHENTVLYRFFKIYNLVDVNFVDETGLTHLHVACMAGHNDAVKNFLICDQDPNCLWTETGETPLHLAAKYGHKNVIALLMEAGADPNVTDSEGNTTLHAICKSRNDAAHEVVEALFSNIYHDYQIVDVDARDCIGRTPLNLALQHRPQEKLVQVLLRHCHDPNMADYYRETPAHIICKRRDGHVFLDKYIRFCNALGFTVEANGRDLYGNTPLHMALKMKHHKMLRLLLLNGADPNVTNNQGWSVMHLIFQKQRIDFYWVHMILTCTRDQYRAGVLDRRTKEGSTLLHWAVRNKKTKRINYLMEKRADPNVTNSKGFTVMHTLCQDEYAFDYRAKMMAMLLEHGADPNAPSPRGYTVLHVIGKKAGDKADLAEMFLKLCVESRWRRRVEVDALDSQGFTPLYWALKKNNREVAKVLLNKGARPHLRDPKGLTPLHYICQRDDDDDLVDEFFRICEERGEQVSVDSPDNKDNTPLHLAITGSCKQHVIDVLLKKGADPSLTNATGWNALHFACRRKADADTVAKLLFDFCDESDRPLEVDPRDDANNTPLHLAAKSACTGVEEVFRVLLDRGADPNARDQENKTPLHIVSERDDIGDYFGVFAQAVPAAPGEVARVYATSDDNVKALIDVLLRKGAEPNAADAEGSTALHHIARRTRDEGLAARFFAINDELGQRVEVDCQDNQGDTPLHLVLRCFHGEVNALPELLLRRGADPNKPNAEGLTPLHSMCNRSSYWQGMGELIFQIVAEMNLRVEIEARDVENRTPLMRAVANVDLGMVGFLLERGASVAKDDFVFPDYIDFEPVFRDVRFERVRKVKLAAGILRSIEMLEDNGFALEPESTLTIFKLFANHELYETSEQWSYRDAWTDDELEMPRRPGQCEIVPGLTLDQFIRLPIPEASRRLELVDYYNFALRFEREHGHITYGTMGDDCVLHLCEILSREIFERWAAQAFYEMTSLPITCCANIASDGKLMNKDLWRICLANMEITDEQMEKDAQWRCEGRKHMSVYQSNLILQQRENLNKAVEEESDNVLLGENHCEVLDEKSDLKNFQLLPLHQKIHLFNDI</sequence>
<dbReference type="PANTHER" id="PTHR24166">
    <property type="entry name" value="ROLLING PEBBLES, ISOFORM B"/>
    <property type="match status" value="1"/>
</dbReference>
<dbReference type="PROSITE" id="PS50297">
    <property type="entry name" value="ANK_REP_REGION"/>
    <property type="match status" value="8"/>
</dbReference>
<dbReference type="PROSITE" id="PS50088">
    <property type="entry name" value="ANK_REPEAT"/>
    <property type="match status" value="9"/>
</dbReference>
<evidence type="ECO:0000313" key="4">
    <source>
        <dbReference type="EMBL" id="CAB0033972.1"/>
    </source>
</evidence>
<organism evidence="4 5">
    <name type="scientific">Trichogramma brassicae</name>
    <dbReference type="NCBI Taxonomy" id="86971"/>
    <lineage>
        <taxon>Eukaryota</taxon>
        <taxon>Metazoa</taxon>
        <taxon>Ecdysozoa</taxon>
        <taxon>Arthropoda</taxon>
        <taxon>Hexapoda</taxon>
        <taxon>Insecta</taxon>
        <taxon>Pterygota</taxon>
        <taxon>Neoptera</taxon>
        <taxon>Endopterygota</taxon>
        <taxon>Hymenoptera</taxon>
        <taxon>Apocrita</taxon>
        <taxon>Proctotrupomorpha</taxon>
        <taxon>Chalcidoidea</taxon>
        <taxon>Trichogrammatidae</taxon>
        <taxon>Trichogramma</taxon>
    </lineage>
</organism>
<feature type="repeat" description="ANK" evidence="3">
    <location>
        <begin position="803"/>
        <end position="838"/>
    </location>
</feature>
<dbReference type="Gene3D" id="1.25.40.20">
    <property type="entry name" value="Ankyrin repeat-containing domain"/>
    <property type="match status" value="5"/>
</dbReference>
<reference evidence="4 5" key="1">
    <citation type="submission" date="2020-02" db="EMBL/GenBank/DDBJ databases">
        <authorList>
            <person name="Ferguson B K."/>
        </authorList>
    </citation>
    <scope>NUCLEOTIDE SEQUENCE [LARGE SCALE GENOMIC DNA]</scope>
</reference>
<dbReference type="OrthoDB" id="8789263at2759"/>
<dbReference type="InterPro" id="IPR002110">
    <property type="entry name" value="Ankyrin_rpt"/>
</dbReference>
<dbReference type="EMBL" id="CADCXV010000729">
    <property type="protein sequence ID" value="CAB0033972.1"/>
    <property type="molecule type" value="Genomic_DNA"/>
</dbReference>
<dbReference type="InterPro" id="IPR036770">
    <property type="entry name" value="Ankyrin_rpt-contain_sf"/>
</dbReference>
<evidence type="ECO:0000256" key="1">
    <source>
        <dbReference type="ARBA" id="ARBA00022737"/>
    </source>
</evidence>
<accession>A0A6H5IBC9</accession>